<dbReference type="AlphaFoldDB" id="A0AAD2D2X8"/>
<reference evidence="2" key="1">
    <citation type="submission" date="2023-07" db="EMBL/GenBank/DDBJ databases">
        <authorList>
            <consortium name="AG Swart"/>
            <person name="Singh M."/>
            <person name="Singh A."/>
            <person name="Seah K."/>
            <person name="Emmerich C."/>
        </authorList>
    </citation>
    <scope>NUCLEOTIDE SEQUENCE</scope>
    <source>
        <strain evidence="2">DP1</strain>
    </source>
</reference>
<sequence>MHLRKDLSVNLSCFKIKDCRLKMLLSKIPNCLLVNNKLLNCKIFVTFVTSFTQHAKMVLSNALCYNDIFPDIRQSLISPILSCCIASQILVLLFPPIILTCIVSKILSKTVIFPTFLLLVAIYGEKISKTPWIIINLLYLA</sequence>
<keyword evidence="1" id="KW-0472">Membrane</keyword>
<evidence type="ECO:0000313" key="2">
    <source>
        <dbReference type="EMBL" id="CAI2378082.1"/>
    </source>
</evidence>
<evidence type="ECO:0000313" key="3">
    <source>
        <dbReference type="Proteomes" id="UP001295684"/>
    </source>
</evidence>
<organism evidence="2 3">
    <name type="scientific">Euplotes crassus</name>
    <dbReference type="NCBI Taxonomy" id="5936"/>
    <lineage>
        <taxon>Eukaryota</taxon>
        <taxon>Sar</taxon>
        <taxon>Alveolata</taxon>
        <taxon>Ciliophora</taxon>
        <taxon>Intramacronucleata</taxon>
        <taxon>Spirotrichea</taxon>
        <taxon>Hypotrichia</taxon>
        <taxon>Euplotida</taxon>
        <taxon>Euplotidae</taxon>
        <taxon>Moneuplotes</taxon>
    </lineage>
</organism>
<keyword evidence="1" id="KW-0812">Transmembrane</keyword>
<gene>
    <name evidence="2" type="ORF">ECRASSUSDP1_LOCUS19474</name>
</gene>
<evidence type="ECO:0000256" key="1">
    <source>
        <dbReference type="SAM" id="Phobius"/>
    </source>
</evidence>
<feature type="transmembrane region" description="Helical" evidence="1">
    <location>
        <begin position="106"/>
        <end position="124"/>
    </location>
</feature>
<comment type="caution">
    <text evidence="2">The sequence shown here is derived from an EMBL/GenBank/DDBJ whole genome shotgun (WGS) entry which is preliminary data.</text>
</comment>
<keyword evidence="1" id="KW-1133">Transmembrane helix</keyword>
<dbReference type="Proteomes" id="UP001295684">
    <property type="component" value="Unassembled WGS sequence"/>
</dbReference>
<keyword evidence="3" id="KW-1185">Reference proteome</keyword>
<proteinExistence type="predicted"/>
<name>A0AAD2D2X8_EUPCR</name>
<dbReference type="EMBL" id="CAMPGE010019771">
    <property type="protein sequence ID" value="CAI2378082.1"/>
    <property type="molecule type" value="Genomic_DNA"/>
</dbReference>
<feature type="transmembrane region" description="Helical" evidence="1">
    <location>
        <begin position="76"/>
        <end position="94"/>
    </location>
</feature>
<accession>A0AAD2D2X8</accession>
<protein>
    <submittedName>
        <fullName evidence="2">Uncharacterized protein</fullName>
    </submittedName>
</protein>